<dbReference type="InParanoid" id="W7XAK0"/>
<keyword evidence="1 2" id="KW-0812">Transmembrane</keyword>
<reference evidence="3" key="1">
    <citation type="journal article" date="2006" name="PLoS Biol.">
        <title>Macronuclear genome sequence of the ciliate Tetrahymena thermophila, a model eukaryote.</title>
        <authorList>
            <person name="Eisen J.A."/>
            <person name="Coyne R.S."/>
            <person name="Wu M."/>
            <person name="Wu D."/>
            <person name="Thiagarajan M."/>
            <person name="Wortman J.R."/>
            <person name="Badger J.H."/>
            <person name="Ren Q."/>
            <person name="Amedeo P."/>
            <person name="Jones K.M."/>
            <person name="Tallon L.J."/>
            <person name="Delcher A.L."/>
            <person name="Salzberg S.L."/>
            <person name="Silva J.C."/>
            <person name="Haas B.J."/>
            <person name="Majoros W.H."/>
            <person name="Farzad M."/>
            <person name="Carlton J.M."/>
            <person name="Smith R.K. Jr."/>
            <person name="Garg J."/>
            <person name="Pearlman R.E."/>
            <person name="Karrer K.M."/>
            <person name="Sun L."/>
            <person name="Manning G."/>
            <person name="Elde N.C."/>
            <person name="Turkewitz A.P."/>
            <person name="Asai D.J."/>
            <person name="Wilkes D.E."/>
            <person name="Wang Y."/>
            <person name="Cai H."/>
            <person name="Collins K."/>
            <person name="Stewart B.A."/>
            <person name="Lee S.R."/>
            <person name="Wilamowska K."/>
            <person name="Weinberg Z."/>
            <person name="Ruzzo W.L."/>
            <person name="Wloga D."/>
            <person name="Gaertig J."/>
            <person name="Frankel J."/>
            <person name="Tsao C.-C."/>
            <person name="Gorovsky M.A."/>
            <person name="Keeling P.J."/>
            <person name="Waller R.F."/>
            <person name="Patron N.J."/>
            <person name="Cherry J.M."/>
            <person name="Stover N.A."/>
            <person name="Krieger C.J."/>
            <person name="del Toro C."/>
            <person name="Ryder H.F."/>
            <person name="Williamson S.C."/>
            <person name="Barbeau R.A."/>
            <person name="Hamilton E.P."/>
            <person name="Orias E."/>
        </authorList>
    </citation>
    <scope>NUCLEOTIDE SEQUENCE [LARGE SCALE GENOMIC DNA]</scope>
    <source>
        <strain evidence="3">SB210</strain>
    </source>
</reference>
<keyword evidence="1" id="KW-1133">Transmembrane helix</keyword>
<protein>
    <submittedName>
        <fullName evidence="2">Transmembrane protein, putative</fullName>
    </submittedName>
</protein>
<keyword evidence="1" id="KW-0472">Membrane</keyword>
<dbReference type="GeneID" id="24439479"/>
<dbReference type="KEGG" id="tet:TTHERM_000538587"/>
<keyword evidence="3" id="KW-1185">Reference proteome</keyword>
<gene>
    <name evidence="2" type="ORF">TTHERM_000538587</name>
</gene>
<evidence type="ECO:0000313" key="3">
    <source>
        <dbReference type="Proteomes" id="UP000009168"/>
    </source>
</evidence>
<sequence>MNPIRQNDQKKFKKSSIQLILEQILFIEINLCCQTFYDKILLLNLNSCQQKTITIIQILAVAFMVFIMLFQFYWKFVFFCIQIYQIIKPFQKQFQIQNYFQN</sequence>
<feature type="transmembrane region" description="Helical" evidence="1">
    <location>
        <begin position="52"/>
        <end position="74"/>
    </location>
</feature>
<organism evidence="2 3">
    <name type="scientific">Tetrahymena thermophila (strain SB210)</name>
    <dbReference type="NCBI Taxonomy" id="312017"/>
    <lineage>
        <taxon>Eukaryota</taxon>
        <taxon>Sar</taxon>
        <taxon>Alveolata</taxon>
        <taxon>Ciliophora</taxon>
        <taxon>Intramacronucleata</taxon>
        <taxon>Oligohymenophorea</taxon>
        <taxon>Hymenostomatida</taxon>
        <taxon>Tetrahymenina</taxon>
        <taxon>Tetrahymenidae</taxon>
        <taxon>Tetrahymena</taxon>
    </lineage>
</organism>
<accession>W7XAK0</accession>
<dbReference type="EMBL" id="GG662849">
    <property type="protein sequence ID" value="EWS76410.1"/>
    <property type="molecule type" value="Genomic_DNA"/>
</dbReference>
<evidence type="ECO:0000256" key="1">
    <source>
        <dbReference type="SAM" id="Phobius"/>
    </source>
</evidence>
<dbReference type="RefSeq" id="XP_012651034.1">
    <property type="nucleotide sequence ID" value="XM_012795580.1"/>
</dbReference>
<dbReference type="Proteomes" id="UP000009168">
    <property type="component" value="Unassembled WGS sequence"/>
</dbReference>
<name>W7XAK0_TETTS</name>
<evidence type="ECO:0000313" key="2">
    <source>
        <dbReference type="EMBL" id="EWS76410.1"/>
    </source>
</evidence>
<dbReference type="AlphaFoldDB" id="W7XAK0"/>
<proteinExistence type="predicted"/>